<sequence length="372" mass="39287">MDLLRVASALLVVAFHYGAAFALGGSYNSKGWAEIATLPREWIPYSWFGWVGVEVFFVISGLVIAGSAEKVRAGTFLARRARRLVPAAWLCATITALVLIGMGNAPGHVFYQWAGSAAFLPVWPWIDASYWTLGIEISFYLLVALTIHVTGAARLEGLAWLLALLSLGYYSVVLAIGVAPHAADRRWLDLALLPHGAFFALGIFARAILTTGLRPARAAGVLLCVLLGLVEIVGGAAGGAHAFGITGSQAVPAFIFLAAMAIVFAAPILQAPLGRVLPPRLVTLLGLATYPLYLLHQDAGGALFVLLQRAGLAPIPALMLTLAAVIGAALLVAGLLEPALRRWLVRSAGAIRSALAGALRPAPIFLREHSER</sequence>
<keyword evidence="4" id="KW-1185">Reference proteome</keyword>
<dbReference type="PANTHER" id="PTHR23028">
    <property type="entry name" value="ACETYLTRANSFERASE"/>
    <property type="match status" value="1"/>
</dbReference>
<feature type="transmembrane region" description="Helical" evidence="1">
    <location>
        <begin position="87"/>
        <end position="110"/>
    </location>
</feature>
<feature type="transmembrane region" description="Helical" evidence="1">
    <location>
        <begin position="191"/>
        <end position="209"/>
    </location>
</feature>
<dbReference type="PANTHER" id="PTHR23028:SF53">
    <property type="entry name" value="ACYL_TRANSF_3 DOMAIN-CONTAINING PROTEIN"/>
    <property type="match status" value="1"/>
</dbReference>
<feature type="transmembrane region" description="Helical" evidence="1">
    <location>
        <begin position="130"/>
        <end position="151"/>
    </location>
</feature>
<name>A0A7W6NXL6_9SPHN</name>
<dbReference type="EMBL" id="JACIEH010000003">
    <property type="protein sequence ID" value="MBB4100309.1"/>
    <property type="molecule type" value="Genomic_DNA"/>
</dbReference>
<evidence type="ECO:0000259" key="2">
    <source>
        <dbReference type="Pfam" id="PF01757"/>
    </source>
</evidence>
<organism evidence="3 4">
    <name type="scientific">Sphingomonas kyeonggiensis</name>
    <dbReference type="NCBI Taxonomy" id="1268553"/>
    <lineage>
        <taxon>Bacteria</taxon>
        <taxon>Pseudomonadati</taxon>
        <taxon>Pseudomonadota</taxon>
        <taxon>Alphaproteobacteria</taxon>
        <taxon>Sphingomonadales</taxon>
        <taxon>Sphingomonadaceae</taxon>
        <taxon>Sphingomonas</taxon>
    </lineage>
</organism>
<dbReference type="AlphaFoldDB" id="A0A7W6NXL6"/>
<dbReference type="GO" id="GO:0016020">
    <property type="term" value="C:membrane"/>
    <property type="evidence" value="ECO:0007669"/>
    <property type="project" value="TreeGrafter"/>
</dbReference>
<dbReference type="RefSeq" id="WP_183999619.1">
    <property type="nucleotide sequence ID" value="NZ_JACIEH010000003.1"/>
</dbReference>
<gene>
    <name evidence="3" type="ORF">GGR46_003881</name>
</gene>
<feature type="transmembrane region" description="Helical" evidence="1">
    <location>
        <begin position="158"/>
        <end position="179"/>
    </location>
</feature>
<dbReference type="GO" id="GO:0016747">
    <property type="term" value="F:acyltransferase activity, transferring groups other than amino-acyl groups"/>
    <property type="evidence" value="ECO:0007669"/>
    <property type="project" value="InterPro"/>
</dbReference>
<evidence type="ECO:0000313" key="4">
    <source>
        <dbReference type="Proteomes" id="UP000557392"/>
    </source>
</evidence>
<keyword evidence="1" id="KW-0812">Transmembrane</keyword>
<protein>
    <submittedName>
        <fullName evidence="3">Peptidoglycan/LPS O-acetylase OafA/YrhL</fullName>
    </submittedName>
</protein>
<comment type="caution">
    <text evidence="3">The sequence shown here is derived from an EMBL/GenBank/DDBJ whole genome shotgun (WGS) entry which is preliminary data.</text>
</comment>
<feature type="transmembrane region" description="Helical" evidence="1">
    <location>
        <begin position="313"/>
        <end position="336"/>
    </location>
</feature>
<reference evidence="3 4" key="1">
    <citation type="submission" date="2020-08" db="EMBL/GenBank/DDBJ databases">
        <title>Genomic Encyclopedia of Type Strains, Phase IV (KMG-IV): sequencing the most valuable type-strain genomes for metagenomic binning, comparative biology and taxonomic classification.</title>
        <authorList>
            <person name="Goeker M."/>
        </authorList>
    </citation>
    <scope>NUCLEOTIDE SEQUENCE [LARGE SCALE GENOMIC DNA]</scope>
    <source>
        <strain evidence="3 4">DSM 101806</strain>
    </source>
</reference>
<feature type="transmembrane region" description="Helical" evidence="1">
    <location>
        <begin position="281"/>
        <end position="307"/>
    </location>
</feature>
<proteinExistence type="predicted"/>
<accession>A0A7W6NXL6</accession>
<keyword evidence="1" id="KW-0472">Membrane</keyword>
<feature type="transmembrane region" description="Helical" evidence="1">
    <location>
        <begin position="250"/>
        <end position="269"/>
    </location>
</feature>
<dbReference type="GO" id="GO:0000271">
    <property type="term" value="P:polysaccharide biosynthetic process"/>
    <property type="evidence" value="ECO:0007669"/>
    <property type="project" value="TreeGrafter"/>
</dbReference>
<evidence type="ECO:0000313" key="3">
    <source>
        <dbReference type="EMBL" id="MBB4100309.1"/>
    </source>
</evidence>
<dbReference type="Pfam" id="PF01757">
    <property type="entry name" value="Acyl_transf_3"/>
    <property type="match status" value="1"/>
</dbReference>
<feature type="transmembrane region" description="Helical" evidence="1">
    <location>
        <begin position="221"/>
        <end position="244"/>
    </location>
</feature>
<feature type="transmembrane region" description="Helical" evidence="1">
    <location>
        <begin position="46"/>
        <end position="66"/>
    </location>
</feature>
<feature type="domain" description="Acyltransferase 3" evidence="2">
    <location>
        <begin position="1"/>
        <end position="331"/>
    </location>
</feature>
<dbReference type="Proteomes" id="UP000557392">
    <property type="component" value="Unassembled WGS sequence"/>
</dbReference>
<dbReference type="InterPro" id="IPR050879">
    <property type="entry name" value="Acyltransferase_3"/>
</dbReference>
<evidence type="ECO:0000256" key="1">
    <source>
        <dbReference type="SAM" id="Phobius"/>
    </source>
</evidence>
<dbReference type="InterPro" id="IPR002656">
    <property type="entry name" value="Acyl_transf_3_dom"/>
</dbReference>
<keyword evidence="1" id="KW-1133">Transmembrane helix</keyword>